<dbReference type="InterPro" id="IPR020084">
    <property type="entry name" value="NUDIX_hydrolase_CS"/>
</dbReference>
<dbReference type="PANTHER" id="PTHR21340">
    <property type="entry name" value="DIADENOSINE 5,5-P1,P4-TETRAPHOSPHATE PYROPHOSPHOHYDROLASE MUTT"/>
    <property type="match status" value="1"/>
</dbReference>
<reference evidence="8" key="4">
    <citation type="journal article" date="2015" name="PLoS ONE">
        <title>Comprehensive Evaluation of Toxoplasma gondii VEG and Neospora caninum LIV Genomes with Tachyzoite Stage Transcriptome and Proteome Defines Novel Transcript Features.</title>
        <authorList>
            <person name="Ramaprasad A."/>
            <person name="Mourier T."/>
            <person name="Naeem R."/>
            <person name="Malas T.B."/>
            <person name="Moussa E."/>
            <person name="Panigrahi A."/>
            <person name="Vermont S.J."/>
            <person name="Otto T.D."/>
            <person name="Wastling J."/>
            <person name="Pain A."/>
        </authorList>
    </citation>
    <scope>NUCLEOTIDE SEQUENCE</scope>
    <source>
        <strain evidence="8">Liverpool</strain>
    </source>
</reference>
<dbReference type="GO" id="GO:0000166">
    <property type="term" value="F:nucleotide binding"/>
    <property type="evidence" value="ECO:0007669"/>
    <property type="project" value="UniProtKB-KW"/>
</dbReference>
<name>F0VL05_NEOCL</name>
<dbReference type="GO" id="GO:0004081">
    <property type="term" value="F:bis(5'-nucleosyl)-tetraphosphatase (asymmetrical) activity"/>
    <property type="evidence" value="ECO:0007669"/>
    <property type="project" value="TreeGrafter"/>
</dbReference>
<dbReference type="PANTHER" id="PTHR21340:SF0">
    <property type="entry name" value="BIS(5'-NUCLEOSYL)-TETRAPHOSPHATASE [ASYMMETRICAL]"/>
    <property type="match status" value="1"/>
</dbReference>
<evidence type="ECO:0000256" key="1">
    <source>
        <dbReference type="ARBA" id="ARBA00005582"/>
    </source>
</evidence>
<keyword evidence="3" id="KW-0547">Nucleotide-binding</keyword>
<dbReference type="InterPro" id="IPR000086">
    <property type="entry name" value="NUDIX_hydrolase_dom"/>
</dbReference>
<dbReference type="PROSITE" id="PS00893">
    <property type="entry name" value="NUDIX_BOX"/>
    <property type="match status" value="1"/>
</dbReference>
<dbReference type="PROSITE" id="PS51462">
    <property type="entry name" value="NUDIX"/>
    <property type="match status" value="1"/>
</dbReference>
<dbReference type="RefSeq" id="XP_003884785.1">
    <property type="nucleotide sequence ID" value="XM_003884736.1"/>
</dbReference>
<accession>F0VL05</accession>
<evidence type="ECO:0000256" key="2">
    <source>
        <dbReference type="ARBA" id="ARBA00018911"/>
    </source>
</evidence>
<evidence type="ECO:0000313" key="7">
    <source>
        <dbReference type="EMBL" id="CBZ54757.1"/>
    </source>
</evidence>
<sequence length="215" mass="24328">MLRRNVGLFLIPLVEIHHLAFNRLLSSPPPARKSLPFLAQAPKFLSKHSNRMANNAEQSVPVETRAAGFLVYRVDENIEAPEPSKIQFLMMKASYEPFHWTPPKGHVDGAESPLETALRETREEAGYAERDLVVDPHFERRLHYVARGKQKETIYYLARLQDSSKAVTLSDEHTEARWLSAEDAAALGGFEDMANLLRDADGFIRSSMKNGNRQS</sequence>
<dbReference type="InterPro" id="IPR051325">
    <property type="entry name" value="Nudix_hydrolase_domain"/>
</dbReference>
<feature type="domain" description="Nudix hydrolase" evidence="6">
    <location>
        <begin position="64"/>
        <end position="201"/>
    </location>
</feature>
<dbReference type="InParanoid" id="F0VL05"/>
<protein>
    <recommendedName>
        <fullName evidence="2">Bis(5'-nucleosyl)-tetraphosphatase [asymmetrical]</fullName>
    </recommendedName>
    <alternativeName>
        <fullName evidence="5">Diadenosine 5',5'''-P1,P4-tetraphosphate asymmetrical hydrolase</fullName>
    </alternativeName>
</protein>
<reference evidence="7" key="1">
    <citation type="submission" date="2011-02" db="EMBL/GenBank/DDBJ databases">
        <authorList>
            <person name="Aslett M."/>
        </authorList>
    </citation>
    <scope>NUCLEOTIDE SEQUENCE</scope>
    <source>
        <strain evidence="7">Liverpool</strain>
    </source>
</reference>
<proteinExistence type="inferred from homology"/>
<evidence type="ECO:0000259" key="6">
    <source>
        <dbReference type="PROSITE" id="PS51462"/>
    </source>
</evidence>
<reference evidence="7" key="2">
    <citation type="submission" date="2011-03" db="EMBL/GenBank/DDBJ databases">
        <title>Comparative genomics and transcriptomics of Neospora caninum and Toxoplasma gondii.</title>
        <authorList>
            <person name="Reid A.J."/>
            <person name="Sohal A."/>
            <person name="Harris D."/>
            <person name="Quail M."/>
            <person name="Sanders M."/>
            <person name="Berriman M."/>
            <person name="Wastling J.M."/>
            <person name="Pain A."/>
        </authorList>
    </citation>
    <scope>NUCLEOTIDE SEQUENCE</scope>
    <source>
        <strain evidence="7">Liverpool</strain>
    </source>
</reference>
<dbReference type="CDD" id="cd03428">
    <property type="entry name" value="NUDIX_Ap4A_Nudt2"/>
    <property type="match status" value="1"/>
</dbReference>
<evidence type="ECO:0000313" key="9">
    <source>
        <dbReference type="Proteomes" id="UP000007494"/>
    </source>
</evidence>
<dbReference type="EMBL" id="LN714485">
    <property type="protein sequence ID" value="CEL69474.1"/>
    <property type="molecule type" value="Genomic_DNA"/>
</dbReference>
<evidence type="ECO:0000313" key="8">
    <source>
        <dbReference type="EMBL" id="CEL69474.1"/>
    </source>
</evidence>
<dbReference type="GeneID" id="13446461"/>
<dbReference type="eggNOG" id="KOG2839">
    <property type="taxonomic scope" value="Eukaryota"/>
</dbReference>
<reference evidence="9" key="3">
    <citation type="journal article" date="2012" name="PLoS Pathog.">
        <title>Comparative genomics of the apicomplexan parasites Toxoplasma gondii and Neospora caninum: Coccidia differing in host range and transmission strategy.</title>
        <authorList>
            <person name="Reid A.J."/>
            <person name="Vermont S.J."/>
            <person name="Cotton J.A."/>
            <person name="Harris D."/>
            <person name="Hill-Cawthorne G.A."/>
            <person name="Konen-Waisman S."/>
            <person name="Latham S.M."/>
            <person name="Mourier T."/>
            <person name="Norton R."/>
            <person name="Quail M.A."/>
            <person name="Sanders M."/>
            <person name="Shanmugam D."/>
            <person name="Sohal A."/>
            <person name="Wasmuth J.D."/>
            <person name="Brunk B."/>
            <person name="Grigg M.E."/>
            <person name="Howard J.C."/>
            <person name="Parkinson J."/>
            <person name="Roos D.S."/>
            <person name="Trees A.J."/>
            <person name="Berriman M."/>
            <person name="Pain A."/>
            <person name="Wastling J.M."/>
        </authorList>
    </citation>
    <scope>NUCLEOTIDE SEQUENCE [LARGE SCALE GENOMIC DNA]</scope>
    <source>
        <strain evidence="9">Liverpool</strain>
    </source>
</reference>
<dbReference type="EMBL" id="FR823391">
    <property type="protein sequence ID" value="CBZ54757.1"/>
    <property type="molecule type" value="Genomic_DNA"/>
</dbReference>
<dbReference type="GO" id="GO:0006167">
    <property type="term" value="P:AMP biosynthetic process"/>
    <property type="evidence" value="ECO:0007669"/>
    <property type="project" value="TreeGrafter"/>
</dbReference>
<keyword evidence="4 8" id="KW-0378">Hydrolase</keyword>
<keyword evidence="9" id="KW-1185">Reference proteome</keyword>
<dbReference type="Gene3D" id="3.90.79.10">
    <property type="entry name" value="Nucleoside Triphosphate Pyrophosphohydrolase"/>
    <property type="match status" value="1"/>
</dbReference>
<dbReference type="InterPro" id="IPR015797">
    <property type="entry name" value="NUDIX_hydrolase-like_dom_sf"/>
</dbReference>
<evidence type="ECO:0000256" key="5">
    <source>
        <dbReference type="ARBA" id="ARBA00032644"/>
    </source>
</evidence>
<dbReference type="Proteomes" id="UP000007494">
    <property type="component" value="Chromosome X"/>
</dbReference>
<dbReference type="Pfam" id="PF00293">
    <property type="entry name" value="NUDIX"/>
    <property type="match status" value="1"/>
</dbReference>
<dbReference type="FunCoup" id="F0VL05">
    <property type="interactions" value="34"/>
</dbReference>
<dbReference type="VEuPathDB" id="ToxoDB:NCLIV_051830"/>
<evidence type="ECO:0000256" key="4">
    <source>
        <dbReference type="ARBA" id="ARBA00022801"/>
    </source>
</evidence>
<dbReference type="PRINTS" id="PR01405">
    <property type="entry name" value="TETRPHPHTASE"/>
</dbReference>
<comment type="similarity">
    <text evidence="1">Belongs to the Nudix hydrolase family.</text>
</comment>
<organism evidence="7 9">
    <name type="scientific">Neospora caninum (strain Liverpool)</name>
    <dbReference type="NCBI Taxonomy" id="572307"/>
    <lineage>
        <taxon>Eukaryota</taxon>
        <taxon>Sar</taxon>
        <taxon>Alveolata</taxon>
        <taxon>Apicomplexa</taxon>
        <taxon>Conoidasida</taxon>
        <taxon>Coccidia</taxon>
        <taxon>Eucoccidiorida</taxon>
        <taxon>Eimeriorina</taxon>
        <taxon>Sarcocystidae</taxon>
        <taxon>Neospora</taxon>
    </lineage>
</organism>
<dbReference type="GO" id="GO:0006754">
    <property type="term" value="P:ATP biosynthetic process"/>
    <property type="evidence" value="ECO:0007669"/>
    <property type="project" value="TreeGrafter"/>
</dbReference>
<evidence type="ECO:0000256" key="3">
    <source>
        <dbReference type="ARBA" id="ARBA00022741"/>
    </source>
</evidence>
<dbReference type="OrthoDB" id="276276at2759"/>
<gene>
    <name evidence="8" type="ORF">BN1204_051830</name>
    <name evidence="7" type="ORF">NCLIV_051830</name>
</gene>
<dbReference type="InterPro" id="IPR003565">
    <property type="entry name" value="Tetra_PHTase"/>
</dbReference>
<dbReference type="SUPFAM" id="SSF55811">
    <property type="entry name" value="Nudix"/>
    <property type="match status" value="1"/>
</dbReference>
<dbReference type="AlphaFoldDB" id="F0VL05"/>